<keyword evidence="3" id="KW-1185">Reference proteome</keyword>
<dbReference type="EMBL" id="PNBA02000001">
    <property type="protein sequence ID" value="KAG6436213.1"/>
    <property type="molecule type" value="Genomic_DNA"/>
</dbReference>
<protein>
    <submittedName>
        <fullName evidence="2">Uncharacterized protein</fullName>
    </submittedName>
</protein>
<evidence type="ECO:0000313" key="2">
    <source>
        <dbReference type="EMBL" id="KAG6436213.1"/>
    </source>
</evidence>
<sequence length="220" mass="24093">MAFDCNNNHRKPLLFSDLFKNHQNDKDQHGAASASASSSSSNQFLSSWDSSSSGFSTPLRSDFGSSEGDDADFIADLTRQMAECMLDDEETAAADTVSEASSYDNLDAINNESYSSSVRIDGSSQASMKVYELKNQPQRATRGRRLRRSESTQQKTEQQYKQYRGREWGGGPVINGYSGSVMQAVFLGGSGPRIGSSGTGVFLPRDPTEPKTNQVFFTNF</sequence>
<accession>A0A8X9AC73</accession>
<proteinExistence type="predicted"/>
<gene>
    <name evidence="2" type="ORF">SASPL_101098</name>
</gene>
<dbReference type="AlphaFoldDB" id="A0A8X9AC73"/>
<feature type="region of interest" description="Disordered" evidence="1">
    <location>
        <begin position="134"/>
        <end position="159"/>
    </location>
</feature>
<dbReference type="PANTHER" id="PTHR33356">
    <property type="entry name" value="TIP41-LIKE PROTEIN"/>
    <property type="match status" value="1"/>
</dbReference>
<comment type="caution">
    <text evidence="2">The sequence shown here is derived from an EMBL/GenBank/DDBJ whole genome shotgun (WGS) entry which is preliminary data.</text>
</comment>
<evidence type="ECO:0000313" key="3">
    <source>
        <dbReference type="Proteomes" id="UP000298416"/>
    </source>
</evidence>
<evidence type="ECO:0000256" key="1">
    <source>
        <dbReference type="SAM" id="MobiDB-lite"/>
    </source>
</evidence>
<dbReference type="PANTHER" id="PTHR33356:SF16">
    <property type="entry name" value="G PATCH DOMAIN PROTEIN"/>
    <property type="match status" value="1"/>
</dbReference>
<name>A0A8X9AC73_SALSN</name>
<dbReference type="Proteomes" id="UP000298416">
    <property type="component" value="Unassembled WGS sequence"/>
</dbReference>
<organism evidence="2">
    <name type="scientific">Salvia splendens</name>
    <name type="common">Scarlet sage</name>
    <dbReference type="NCBI Taxonomy" id="180675"/>
    <lineage>
        <taxon>Eukaryota</taxon>
        <taxon>Viridiplantae</taxon>
        <taxon>Streptophyta</taxon>
        <taxon>Embryophyta</taxon>
        <taxon>Tracheophyta</taxon>
        <taxon>Spermatophyta</taxon>
        <taxon>Magnoliopsida</taxon>
        <taxon>eudicotyledons</taxon>
        <taxon>Gunneridae</taxon>
        <taxon>Pentapetalae</taxon>
        <taxon>asterids</taxon>
        <taxon>lamiids</taxon>
        <taxon>Lamiales</taxon>
        <taxon>Lamiaceae</taxon>
        <taxon>Nepetoideae</taxon>
        <taxon>Mentheae</taxon>
        <taxon>Salviinae</taxon>
        <taxon>Salvia</taxon>
        <taxon>Salvia subgen. Calosphace</taxon>
        <taxon>core Calosphace</taxon>
    </lineage>
</organism>
<reference evidence="2" key="1">
    <citation type="submission" date="2018-01" db="EMBL/GenBank/DDBJ databases">
        <authorList>
            <person name="Mao J.F."/>
        </authorList>
    </citation>
    <scope>NUCLEOTIDE SEQUENCE</scope>
    <source>
        <strain evidence="2">Huo1</strain>
        <tissue evidence="2">Leaf</tissue>
    </source>
</reference>
<reference evidence="2" key="2">
    <citation type="submission" date="2020-08" db="EMBL/GenBank/DDBJ databases">
        <title>Plant Genome Project.</title>
        <authorList>
            <person name="Zhang R.-G."/>
        </authorList>
    </citation>
    <scope>NUCLEOTIDE SEQUENCE</scope>
    <source>
        <strain evidence="2">Huo1</strain>
        <tissue evidence="2">Leaf</tissue>
    </source>
</reference>